<reference evidence="2 3" key="1">
    <citation type="submission" date="2024-05" db="EMBL/GenBank/DDBJ databases">
        <title>Genetic variation in Jamaican populations of the coffee berry borer (Hypothenemus hampei).</title>
        <authorList>
            <person name="Errbii M."/>
            <person name="Myrie A."/>
        </authorList>
    </citation>
    <scope>NUCLEOTIDE SEQUENCE [LARGE SCALE GENOMIC DNA]</scope>
    <source>
        <strain evidence="2">JA-Hopewell-2020-01-JO</strain>
        <tissue evidence="2">Whole body</tissue>
    </source>
</reference>
<sequence length="178" mass="19823">MRFILERTIPRESVDSVSQSSVLGVETGSGTIDEELFSPTLSDAYHTDCELLGDDSQGSEIPSVKQPVTIQSIHRLTTPTDSEKSSSVGSTSFTCPSKKRNSKKRKFEDDPIMETAVNSLKNIQKAITVNMNTVQNSANTNTQNLYQSETFPNFIGQQLLHIEQQNEELFLNVHHETC</sequence>
<evidence type="ECO:0000313" key="3">
    <source>
        <dbReference type="Proteomes" id="UP001566132"/>
    </source>
</evidence>
<evidence type="ECO:0000313" key="2">
    <source>
        <dbReference type="EMBL" id="KAL1502869.1"/>
    </source>
</evidence>
<organism evidence="2 3">
    <name type="scientific">Hypothenemus hampei</name>
    <name type="common">Coffee berry borer</name>
    <dbReference type="NCBI Taxonomy" id="57062"/>
    <lineage>
        <taxon>Eukaryota</taxon>
        <taxon>Metazoa</taxon>
        <taxon>Ecdysozoa</taxon>
        <taxon>Arthropoda</taxon>
        <taxon>Hexapoda</taxon>
        <taxon>Insecta</taxon>
        <taxon>Pterygota</taxon>
        <taxon>Neoptera</taxon>
        <taxon>Endopterygota</taxon>
        <taxon>Coleoptera</taxon>
        <taxon>Polyphaga</taxon>
        <taxon>Cucujiformia</taxon>
        <taxon>Curculionidae</taxon>
        <taxon>Scolytinae</taxon>
        <taxon>Hypothenemus</taxon>
    </lineage>
</organism>
<feature type="compositionally biased region" description="Polar residues" evidence="1">
    <location>
        <begin position="75"/>
        <end position="95"/>
    </location>
</feature>
<gene>
    <name evidence="2" type="ORF">ABEB36_007947</name>
</gene>
<name>A0ABD1EVR5_HYPHA</name>
<accession>A0ABD1EVR5</accession>
<feature type="region of interest" description="Disordered" evidence="1">
    <location>
        <begin position="75"/>
        <end position="107"/>
    </location>
</feature>
<dbReference type="Proteomes" id="UP001566132">
    <property type="component" value="Unassembled WGS sequence"/>
</dbReference>
<evidence type="ECO:0000256" key="1">
    <source>
        <dbReference type="SAM" id="MobiDB-lite"/>
    </source>
</evidence>
<dbReference type="AlphaFoldDB" id="A0ABD1EVR5"/>
<keyword evidence="3" id="KW-1185">Reference proteome</keyword>
<dbReference type="EMBL" id="JBDJPC010000005">
    <property type="protein sequence ID" value="KAL1502869.1"/>
    <property type="molecule type" value="Genomic_DNA"/>
</dbReference>
<proteinExistence type="predicted"/>
<protein>
    <submittedName>
        <fullName evidence="2">Uncharacterized protein</fullName>
    </submittedName>
</protein>
<comment type="caution">
    <text evidence="2">The sequence shown here is derived from an EMBL/GenBank/DDBJ whole genome shotgun (WGS) entry which is preliminary data.</text>
</comment>